<proteinExistence type="predicted"/>
<protein>
    <submittedName>
        <fullName evidence="2">Acp53C14c</fullName>
    </submittedName>
</protein>
<keyword evidence="3" id="KW-1185">Reference proteome</keyword>
<feature type="chain" id="PRO_5005793477" evidence="1">
    <location>
        <begin position="25"/>
        <end position="119"/>
    </location>
</feature>
<sequence>MKFVQLSLLLCSLLFLSSFRQAAAIDVDVLGTCSQVIAEGASAFIPQIVPMIKGLAECAQFRPQKTKGITFQMLLMMTFQFLQKAAGNQQCLLKVINRTKELIMPHAAIFMMQGCAPVI</sequence>
<gene>
    <name evidence="2" type="ORF">Dbus_chr2Rg576</name>
</gene>
<dbReference type="OMA" id="KSLAKCA"/>
<accession>A0A0M4EFJ9</accession>
<dbReference type="OrthoDB" id="7857847at2759"/>
<feature type="signal peptide" evidence="1">
    <location>
        <begin position="1"/>
        <end position="24"/>
    </location>
</feature>
<dbReference type="Proteomes" id="UP000494163">
    <property type="component" value="Chromosome 2R"/>
</dbReference>
<organism evidence="2 3">
    <name type="scientific">Drosophila busckii</name>
    <name type="common">Fruit fly</name>
    <dbReference type="NCBI Taxonomy" id="30019"/>
    <lineage>
        <taxon>Eukaryota</taxon>
        <taxon>Metazoa</taxon>
        <taxon>Ecdysozoa</taxon>
        <taxon>Arthropoda</taxon>
        <taxon>Hexapoda</taxon>
        <taxon>Insecta</taxon>
        <taxon>Pterygota</taxon>
        <taxon>Neoptera</taxon>
        <taxon>Endopterygota</taxon>
        <taxon>Diptera</taxon>
        <taxon>Brachycera</taxon>
        <taxon>Muscomorpha</taxon>
        <taxon>Ephydroidea</taxon>
        <taxon>Drosophilidae</taxon>
        <taxon>Drosophila</taxon>
    </lineage>
</organism>
<keyword evidence="1" id="KW-0732">Signal</keyword>
<dbReference type="Pfam" id="PF06313">
    <property type="entry name" value="ACP53EA"/>
    <property type="match status" value="1"/>
</dbReference>
<reference evidence="2 3" key="1">
    <citation type="submission" date="2015-08" db="EMBL/GenBank/DDBJ databases">
        <title>Ancestral chromatin configuration constrains chromatin evolution on differentiating sex chromosomes in Drosophila.</title>
        <authorList>
            <person name="Zhou Q."/>
            <person name="Bachtrog D."/>
        </authorList>
    </citation>
    <scope>NUCLEOTIDE SEQUENCE [LARGE SCALE GENOMIC DNA]</scope>
    <source>
        <tissue evidence="2">Whole larvae</tissue>
    </source>
</reference>
<evidence type="ECO:0000256" key="1">
    <source>
        <dbReference type="SAM" id="SignalP"/>
    </source>
</evidence>
<evidence type="ECO:0000313" key="2">
    <source>
        <dbReference type="EMBL" id="ALC40997.1"/>
    </source>
</evidence>
<dbReference type="EMBL" id="CP012524">
    <property type="protein sequence ID" value="ALC40997.1"/>
    <property type="molecule type" value="Genomic_DNA"/>
</dbReference>
<name>A0A0M4EFJ9_DROBS</name>
<dbReference type="InterPro" id="IPR009392">
    <property type="entry name" value="ACP53EA"/>
</dbReference>
<evidence type="ECO:0000313" key="3">
    <source>
        <dbReference type="Proteomes" id="UP000494163"/>
    </source>
</evidence>
<dbReference type="AlphaFoldDB" id="A0A0M4EFJ9"/>